<dbReference type="EMBL" id="JADLRE010000009">
    <property type="protein sequence ID" value="MBF6226146.1"/>
    <property type="molecule type" value="Genomic_DNA"/>
</dbReference>
<gene>
    <name evidence="1" type="ORF">IU470_13690</name>
</gene>
<keyword evidence="2" id="KW-1185">Reference proteome</keyword>
<protein>
    <recommendedName>
        <fullName evidence="3">ESX-1 secretion-associated protein</fullName>
    </recommendedName>
</protein>
<proteinExistence type="predicted"/>
<evidence type="ECO:0008006" key="3">
    <source>
        <dbReference type="Google" id="ProtNLM"/>
    </source>
</evidence>
<dbReference type="RefSeq" id="WP_195033303.1">
    <property type="nucleotide sequence ID" value="NZ_JADLRE010000009.1"/>
</dbReference>
<organism evidence="1 2">
    <name type="scientific">Nocardia abscessus</name>
    <dbReference type="NCBI Taxonomy" id="120957"/>
    <lineage>
        <taxon>Bacteria</taxon>
        <taxon>Bacillati</taxon>
        <taxon>Actinomycetota</taxon>
        <taxon>Actinomycetes</taxon>
        <taxon>Mycobacteriales</taxon>
        <taxon>Nocardiaceae</taxon>
        <taxon>Nocardia</taxon>
    </lineage>
</organism>
<dbReference type="Proteomes" id="UP000807309">
    <property type="component" value="Unassembled WGS sequence"/>
</dbReference>
<sequence length="99" mass="10535">MLQADVDQIRAMADKLLAAGNTVDSIDVRTSAAGLHAAAPGSDIPRAIELAAEFVEGAYLRVAERLREVANKSKDAAGNLQTSDQQFAQMMHAMDVHDA</sequence>
<name>A0ABS0C7N3_9NOCA</name>
<evidence type="ECO:0000313" key="2">
    <source>
        <dbReference type="Proteomes" id="UP000807309"/>
    </source>
</evidence>
<comment type="caution">
    <text evidence="1">The sequence shown here is derived from an EMBL/GenBank/DDBJ whole genome shotgun (WGS) entry which is preliminary data.</text>
</comment>
<evidence type="ECO:0000313" key="1">
    <source>
        <dbReference type="EMBL" id="MBF6226146.1"/>
    </source>
</evidence>
<reference evidence="1 2" key="1">
    <citation type="submission" date="2020-10" db="EMBL/GenBank/DDBJ databases">
        <title>Identification of Nocardia species via Next-generation sequencing and recognition of intraspecies genetic diversity.</title>
        <authorList>
            <person name="Li P."/>
            <person name="Li P."/>
            <person name="Lu B."/>
        </authorList>
    </citation>
    <scope>NUCLEOTIDE SEQUENCE [LARGE SCALE GENOMIC DNA]</scope>
    <source>
        <strain evidence="1 2">N-11</strain>
    </source>
</reference>
<accession>A0ABS0C7N3</accession>